<gene>
    <name evidence="7" type="ORF">Ciccas_003704</name>
</gene>
<evidence type="ECO:0000256" key="2">
    <source>
        <dbReference type="ARBA" id="ARBA00006076"/>
    </source>
</evidence>
<dbReference type="Proteomes" id="UP001626550">
    <property type="component" value="Unassembled WGS sequence"/>
</dbReference>
<comment type="caution">
    <text evidence="7">The sequence shown here is derived from an EMBL/GenBank/DDBJ whole genome shotgun (WGS) entry which is preliminary data.</text>
</comment>
<dbReference type="EMBL" id="JBJKFK010000352">
    <property type="protein sequence ID" value="KAL3317639.1"/>
    <property type="molecule type" value="Genomic_DNA"/>
</dbReference>
<keyword evidence="4" id="KW-0508">mRNA splicing</keyword>
<evidence type="ECO:0000256" key="6">
    <source>
        <dbReference type="SAM" id="MobiDB-lite"/>
    </source>
</evidence>
<evidence type="ECO:0000256" key="3">
    <source>
        <dbReference type="ARBA" id="ARBA00022664"/>
    </source>
</evidence>
<evidence type="ECO:0000256" key="4">
    <source>
        <dbReference type="ARBA" id="ARBA00023187"/>
    </source>
</evidence>
<evidence type="ECO:0000256" key="5">
    <source>
        <dbReference type="ARBA" id="ARBA00023242"/>
    </source>
</evidence>
<keyword evidence="8" id="KW-1185">Reference proteome</keyword>
<feature type="region of interest" description="Disordered" evidence="6">
    <location>
        <begin position="1"/>
        <end position="43"/>
    </location>
</feature>
<comment type="similarity">
    <text evidence="2">Belongs to the SNU66/SART1 family.</text>
</comment>
<organism evidence="7 8">
    <name type="scientific">Cichlidogyrus casuarinus</name>
    <dbReference type="NCBI Taxonomy" id="1844966"/>
    <lineage>
        <taxon>Eukaryota</taxon>
        <taxon>Metazoa</taxon>
        <taxon>Spiralia</taxon>
        <taxon>Lophotrochozoa</taxon>
        <taxon>Platyhelminthes</taxon>
        <taxon>Monogenea</taxon>
        <taxon>Monopisthocotylea</taxon>
        <taxon>Dactylogyridea</taxon>
        <taxon>Ancyrocephalidae</taxon>
        <taxon>Cichlidogyrus</taxon>
    </lineage>
</organism>
<feature type="compositionally biased region" description="Basic and acidic residues" evidence="6">
    <location>
        <begin position="27"/>
        <end position="43"/>
    </location>
</feature>
<feature type="compositionally biased region" description="Basic residues" evidence="6">
    <location>
        <begin position="1"/>
        <end position="10"/>
    </location>
</feature>
<feature type="region of interest" description="Disordered" evidence="6">
    <location>
        <begin position="474"/>
        <end position="530"/>
    </location>
</feature>
<evidence type="ECO:0000313" key="8">
    <source>
        <dbReference type="Proteomes" id="UP001626550"/>
    </source>
</evidence>
<dbReference type="GO" id="GO:0006397">
    <property type="term" value="P:mRNA processing"/>
    <property type="evidence" value="ECO:0007669"/>
    <property type="project" value="UniProtKB-KW"/>
</dbReference>
<evidence type="ECO:0000313" key="7">
    <source>
        <dbReference type="EMBL" id="KAL3317639.1"/>
    </source>
</evidence>
<keyword evidence="3" id="KW-0507">mRNA processing</keyword>
<sequence>MASKEKRNHPSRHDRSRSPHRRHSERKNHESSKKHDDVVENGDFHESLSIAETNKLRAKLGLAPLENEEVVRNDGKIKDEQYGDFYHKPAKNISGTRKEEQIKEKLKVQKEKREILDKLEKVKSLVSSSEDSSTTTWIERVKNKKKMREEAERKAKELEELDNEFGVSDLVKETASRRYDSADLTGIQIEHGLDRFQEGRSLIMTLKDSRVLEENEDTLVNVNLVDEEKYEKNRENIKRKQGFGNGPVEEDEDVLSGLKARGILDKYDEEGKKTIRLGSAGAYIADHERAMKELENELKYGGHSLGQTQLKLASDYFTEEEMQAKFKKRKKKSGLRSRKVVEVKSKPVKMELDLGEVEEDEPESGLDPKIENILALTSNNDEEIDSDEEWARMRAAAASDEEREDEFQCELEKTIARVRKAQNVQQEAPEEVAARLLNQNEIKLDPDQKKVDEKAVVFDYTEEFYKSISNRFRAQQEDKKKNLLSTSTKKRVKKESHDSDPDDDAVSIDDLDLKREELDAMDEDDEGHYQGQSVHAEMVMDEEPKLNCGLASAFQLAVKKGFVDKEKPKLSQPGSMSTVLKANNAVREDYRYDNIDAKFAKRDRPAGPLTEFREKSEYKPDIRLSYVDEFGRNMGAKEAFKMLSHKFHGRTSGKKKTEKRMKKIQEEIVSLP</sequence>
<dbReference type="GO" id="GO:0008380">
    <property type="term" value="P:RNA splicing"/>
    <property type="evidence" value="ECO:0007669"/>
    <property type="project" value="UniProtKB-KW"/>
</dbReference>
<reference evidence="7 8" key="1">
    <citation type="submission" date="2024-11" db="EMBL/GenBank/DDBJ databases">
        <title>Adaptive evolution of stress response genes in parasites aligns with host niche diversity.</title>
        <authorList>
            <person name="Hahn C."/>
            <person name="Resl P."/>
        </authorList>
    </citation>
    <scope>NUCLEOTIDE SEQUENCE [LARGE SCALE GENOMIC DNA]</scope>
    <source>
        <strain evidence="7">EGGRZ-B1_66</strain>
        <tissue evidence="7">Body</tissue>
    </source>
</reference>
<evidence type="ECO:0000256" key="1">
    <source>
        <dbReference type="ARBA" id="ARBA00004123"/>
    </source>
</evidence>
<accession>A0ABD2QDM2</accession>
<protein>
    <recommendedName>
        <fullName evidence="9">U4/U6.U5 tri-snRNP-associated protein 1</fullName>
    </recommendedName>
</protein>
<dbReference type="Pfam" id="PF03343">
    <property type="entry name" value="SART-1"/>
    <property type="match status" value="1"/>
</dbReference>
<comment type="subcellular location">
    <subcellularLocation>
        <location evidence="1">Nucleus</location>
    </subcellularLocation>
</comment>
<dbReference type="PANTHER" id="PTHR14152">
    <property type="entry name" value="SQUAMOUS CELL CARCINOMA ANTIGEN RECOGNISED BY CYTOTOXIC T LYMPHOCYTES"/>
    <property type="match status" value="1"/>
</dbReference>
<proteinExistence type="inferred from homology"/>
<keyword evidence="5" id="KW-0539">Nucleus</keyword>
<dbReference type="PANTHER" id="PTHR14152:SF5">
    <property type="entry name" value="U4_U6.U5 TRI-SNRNP-ASSOCIATED PROTEIN 1"/>
    <property type="match status" value="1"/>
</dbReference>
<dbReference type="GO" id="GO:0005634">
    <property type="term" value="C:nucleus"/>
    <property type="evidence" value="ECO:0007669"/>
    <property type="project" value="UniProtKB-SubCell"/>
</dbReference>
<name>A0ABD2QDM2_9PLAT</name>
<feature type="compositionally biased region" description="Acidic residues" evidence="6">
    <location>
        <begin position="500"/>
        <end position="510"/>
    </location>
</feature>
<dbReference type="InterPro" id="IPR045347">
    <property type="entry name" value="HIND"/>
</dbReference>
<dbReference type="AlphaFoldDB" id="A0ABD2QDM2"/>
<evidence type="ECO:0008006" key="9">
    <source>
        <dbReference type="Google" id="ProtNLM"/>
    </source>
</evidence>
<dbReference type="Pfam" id="PF19252">
    <property type="entry name" value="HIND"/>
    <property type="match status" value="1"/>
</dbReference>
<dbReference type="InterPro" id="IPR005011">
    <property type="entry name" value="SNU66/SART1"/>
</dbReference>